<dbReference type="Gene3D" id="3.20.20.140">
    <property type="entry name" value="Metal-dependent hydrolases"/>
    <property type="match status" value="1"/>
</dbReference>
<dbReference type="InterPro" id="IPR013108">
    <property type="entry name" value="Amidohydro_3"/>
</dbReference>
<evidence type="ECO:0000313" key="3">
    <source>
        <dbReference type="Proteomes" id="UP001361570"/>
    </source>
</evidence>
<organism evidence="2 3">
    <name type="scientific">Klenkia sesuvii</name>
    <dbReference type="NCBI Taxonomy" id="3103137"/>
    <lineage>
        <taxon>Bacteria</taxon>
        <taxon>Bacillati</taxon>
        <taxon>Actinomycetota</taxon>
        <taxon>Actinomycetes</taxon>
        <taxon>Geodermatophilales</taxon>
        <taxon>Geodermatophilaceae</taxon>
        <taxon>Klenkia</taxon>
    </lineage>
</organism>
<feature type="domain" description="Amidohydrolase 3" evidence="1">
    <location>
        <begin position="55"/>
        <end position="549"/>
    </location>
</feature>
<dbReference type="InterPro" id="IPR011059">
    <property type="entry name" value="Metal-dep_hydrolase_composite"/>
</dbReference>
<dbReference type="EC" id="3.5.-.-" evidence="2"/>
<dbReference type="InterPro" id="IPR032466">
    <property type="entry name" value="Metal_Hydrolase"/>
</dbReference>
<gene>
    <name evidence="2" type="ORF">TEK04_05605</name>
</gene>
<reference evidence="2 3" key="1">
    <citation type="submission" date="2024-03" db="EMBL/GenBank/DDBJ databases">
        <title>Draft genome sequence of Klenkia sp. LSe6-5.</title>
        <authorList>
            <person name="Duangmal K."/>
            <person name="Chantavorakit T."/>
        </authorList>
    </citation>
    <scope>NUCLEOTIDE SEQUENCE [LARGE SCALE GENOMIC DNA]</scope>
    <source>
        <strain evidence="2 3">LSe6-5</strain>
    </source>
</reference>
<evidence type="ECO:0000259" key="1">
    <source>
        <dbReference type="Pfam" id="PF07969"/>
    </source>
</evidence>
<dbReference type="Gene3D" id="3.10.310.70">
    <property type="match status" value="1"/>
</dbReference>
<comment type="caution">
    <text evidence="2">The sequence shown here is derived from an EMBL/GenBank/DDBJ whole genome shotgun (WGS) entry which is preliminary data.</text>
</comment>
<keyword evidence="3" id="KW-1185">Reference proteome</keyword>
<dbReference type="Gene3D" id="2.30.40.10">
    <property type="entry name" value="Urease, subunit C, domain 1"/>
    <property type="match status" value="1"/>
</dbReference>
<accession>A0ABU8DQS2</accession>
<dbReference type="Proteomes" id="UP001361570">
    <property type="component" value="Unassembled WGS sequence"/>
</dbReference>
<evidence type="ECO:0000313" key="2">
    <source>
        <dbReference type="EMBL" id="MEI4271190.1"/>
    </source>
</evidence>
<proteinExistence type="predicted"/>
<sequence>MPTTPSPCDLLVTGARIWTADPDRPWAEALAVRDGVLLAVGAADELARHAHPGTEVHDLAGALVVPGLVDGHVHLNLAGAQAAFELPLLPTDQLPDVLAKVRAWAAELGPEEWVVGGILGSTVLGQLTDESHRLALDEASGGRPVLIRDDTMHNRWVSSRALELMGVGPDTPDEEGGRFVRDGAGRLTGVLHELASARAESAFAASVPDMTARIREAVATAVRVMNSYGITSAQEAATMGAPLAALRDLEVRGELTMRVVASMPVRPFLEEGPVGADLIARSRDLTGDLVRPDFVKVVLDGVPMTRTTALLEPYLCRHGEPGTTGELYYTLDDLVAEVERCHDLGLGAKFHATGDASVRLVLDAVEQVQARRGPGPRFQIAHTEYVHPDDLPRFAALGVVADASPHLWFPGVIQDSIAEHVPEHVVAASWPFRDLVDSGAVVAAGSDWPCAAPTPDPWTGLGAMVTRANPDPAVPGTLNPAQALTVEEALTAFTAHPAQAMGLGDVTGRLTAGRAADFVVLDRDVFAVDPGELHATRVLRTYFAGRLVHTAEQPPA</sequence>
<dbReference type="RefSeq" id="WP_336403331.1">
    <property type="nucleotide sequence ID" value="NZ_JBAPLU010000004.1"/>
</dbReference>
<dbReference type="GO" id="GO:0016787">
    <property type="term" value="F:hydrolase activity"/>
    <property type="evidence" value="ECO:0007669"/>
    <property type="project" value="UniProtKB-KW"/>
</dbReference>
<dbReference type="SUPFAM" id="SSF51556">
    <property type="entry name" value="Metallo-dependent hydrolases"/>
    <property type="match status" value="1"/>
</dbReference>
<keyword evidence="2" id="KW-0378">Hydrolase</keyword>
<dbReference type="SUPFAM" id="SSF51338">
    <property type="entry name" value="Composite domain of metallo-dependent hydrolases"/>
    <property type="match status" value="1"/>
</dbReference>
<dbReference type="InterPro" id="IPR033932">
    <property type="entry name" value="YtcJ-like"/>
</dbReference>
<dbReference type="PANTHER" id="PTHR22642:SF2">
    <property type="entry name" value="PROTEIN LONG AFTER FAR-RED 3"/>
    <property type="match status" value="1"/>
</dbReference>
<dbReference type="Pfam" id="PF07969">
    <property type="entry name" value="Amidohydro_3"/>
    <property type="match status" value="1"/>
</dbReference>
<protein>
    <submittedName>
        <fullName evidence="2">Amidohydrolase</fullName>
        <ecNumber evidence="2">3.5.-.-</ecNumber>
    </submittedName>
</protein>
<name>A0ABU8DQS2_9ACTN</name>
<dbReference type="CDD" id="cd01300">
    <property type="entry name" value="YtcJ_like"/>
    <property type="match status" value="1"/>
</dbReference>
<dbReference type="PANTHER" id="PTHR22642">
    <property type="entry name" value="IMIDAZOLONEPROPIONASE"/>
    <property type="match status" value="1"/>
</dbReference>
<dbReference type="EMBL" id="JBAPLU010000004">
    <property type="protein sequence ID" value="MEI4271190.1"/>
    <property type="molecule type" value="Genomic_DNA"/>
</dbReference>